<organism evidence="2 3">
    <name type="scientific">Halochromatium glycolicum</name>
    <dbReference type="NCBI Taxonomy" id="85075"/>
    <lineage>
        <taxon>Bacteria</taxon>
        <taxon>Pseudomonadati</taxon>
        <taxon>Pseudomonadota</taxon>
        <taxon>Gammaproteobacteria</taxon>
        <taxon>Chromatiales</taxon>
        <taxon>Chromatiaceae</taxon>
        <taxon>Halochromatium</taxon>
    </lineage>
</organism>
<dbReference type="CDD" id="cd03801">
    <property type="entry name" value="GT4_PimA-like"/>
    <property type="match status" value="1"/>
</dbReference>
<dbReference type="Pfam" id="PF00534">
    <property type="entry name" value="Glycos_transf_1"/>
    <property type="match status" value="1"/>
</dbReference>
<comment type="caution">
    <text evidence="2">The sequence shown here is derived from an EMBL/GenBank/DDBJ whole genome shotgun (WGS) entry which is preliminary data.</text>
</comment>
<evidence type="ECO:0000259" key="1">
    <source>
        <dbReference type="Pfam" id="PF00534"/>
    </source>
</evidence>
<sequence>MAGSKTHVCWLLINASYYHIARWSAFSKDAAFRTTLVELANRDAGFGALQTKQYDGVEHRTLFPGQSWRAVSGAQRRRAIHRELDALNPDVVCLNGWSIGGAVAGLEWCRRRGRHAIVFSDSNAFDYKRNVIGETLKRRLLALVDGGVAAGSTAREYLIALGFPGERVSVGYDVVDNAHFAQGVRDSALASAPSRFFLATARFEPKKNHLRLLEAFANYRRRAGDSAWSLVILGDGVLRAQMEARIAALGLERAVSLPGFADYRGLPDWYARAGCFVHPSTTEQWGLVVNEAMAAGLPVLVSARCGCAADLVHPGENGDTFDPYDPSALAERMLRLAHGDTDLSAMGRASRRIIADWGPQRFAAGTREAVSAALASAPRRASPLDFMLLRALAGR</sequence>
<feature type="domain" description="Glycosyl transferase family 1" evidence="1">
    <location>
        <begin position="193"/>
        <end position="351"/>
    </location>
</feature>
<name>A0AAJ0U7Y1_9GAMM</name>
<dbReference type="Gene3D" id="3.40.50.2000">
    <property type="entry name" value="Glycogen Phosphorylase B"/>
    <property type="match status" value="2"/>
</dbReference>
<dbReference type="InterPro" id="IPR050194">
    <property type="entry name" value="Glycosyltransferase_grp1"/>
</dbReference>
<dbReference type="PANTHER" id="PTHR45947">
    <property type="entry name" value="SULFOQUINOVOSYL TRANSFERASE SQD2"/>
    <property type="match status" value="1"/>
</dbReference>
<proteinExistence type="predicted"/>
<evidence type="ECO:0000313" key="2">
    <source>
        <dbReference type="EMBL" id="MBK1706973.1"/>
    </source>
</evidence>
<dbReference type="PANTHER" id="PTHR45947:SF3">
    <property type="entry name" value="SULFOQUINOVOSYL TRANSFERASE SQD2"/>
    <property type="match status" value="1"/>
</dbReference>
<protein>
    <recommendedName>
        <fullName evidence="1">Glycosyl transferase family 1 domain-containing protein</fullName>
    </recommendedName>
</protein>
<dbReference type="GO" id="GO:0016758">
    <property type="term" value="F:hexosyltransferase activity"/>
    <property type="evidence" value="ECO:0007669"/>
    <property type="project" value="TreeGrafter"/>
</dbReference>
<dbReference type="Proteomes" id="UP001296776">
    <property type="component" value="Unassembled WGS sequence"/>
</dbReference>
<dbReference type="SUPFAM" id="SSF53756">
    <property type="entry name" value="UDP-Glycosyltransferase/glycogen phosphorylase"/>
    <property type="match status" value="1"/>
</dbReference>
<dbReference type="InterPro" id="IPR001296">
    <property type="entry name" value="Glyco_trans_1"/>
</dbReference>
<reference evidence="2" key="2">
    <citation type="journal article" date="2020" name="Microorganisms">
        <title>Osmotic Adaptation and Compatible Solute Biosynthesis of Phototrophic Bacteria as Revealed from Genome Analyses.</title>
        <authorList>
            <person name="Imhoff J.F."/>
            <person name="Rahn T."/>
            <person name="Kunzel S."/>
            <person name="Keller A."/>
            <person name="Neulinger S.C."/>
        </authorList>
    </citation>
    <scope>NUCLEOTIDE SEQUENCE</scope>
    <source>
        <strain evidence="2">DSM 11080</strain>
    </source>
</reference>
<dbReference type="AlphaFoldDB" id="A0AAJ0U7Y1"/>
<accession>A0AAJ0U7Y1</accession>
<reference evidence="2" key="1">
    <citation type="submission" date="2017-08" db="EMBL/GenBank/DDBJ databases">
        <authorList>
            <person name="Imhoff J.F."/>
            <person name="Rahn T."/>
            <person name="Kuenzel S."/>
            <person name="Neulinger S.C."/>
        </authorList>
    </citation>
    <scope>NUCLEOTIDE SEQUENCE</scope>
    <source>
        <strain evidence="2">DSM 11080</strain>
    </source>
</reference>
<keyword evidence="3" id="KW-1185">Reference proteome</keyword>
<gene>
    <name evidence="2" type="ORF">CKO40_21160</name>
</gene>
<dbReference type="EMBL" id="NRSJ01000058">
    <property type="protein sequence ID" value="MBK1706973.1"/>
    <property type="molecule type" value="Genomic_DNA"/>
</dbReference>
<evidence type="ECO:0000313" key="3">
    <source>
        <dbReference type="Proteomes" id="UP001296776"/>
    </source>
</evidence>